<organism evidence="5">
    <name type="scientific">Solanum lycopersicum</name>
    <name type="common">Tomato</name>
    <name type="synonym">Lycopersicon esculentum</name>
    <dbReference type="NCBI Taxonomy" id="4081"/>
    <lineage>
        <taxon>Eukaryota</taxon>
        <taxon>Viridiplantae</taxon>
        <taxon>Streptophyta</taxon>
        <taxon>Embryophyta</taxon>
        <taxon>Tracheophyta</taxon>
        <taxon>Spermatophyta</taxon>
        <taxon>Magnoliopsida</taxon>
        <taxon>eudicotyledons</taxon>
        <taxon>Gunneridae</taxon>
        <taxon>Pentapetalae</taxon>
        <taxon>asterids</taxon>
        <taxon>lamiids</taxon>
        <taxon>Solanales</taxon>
        <taxon>Solanaceae</taxon>
        <taxon>Solanoideae</taxon>
        <taxon>Solaneae</taxon>
        <taxon>Solanum</taxon>
        <taxon>Solanum subgen. Lycopersicon</taxon>
    </lineage>
</organism>
<evidence type="ECO:0000256" key="1">
    <source>
        <dbReference type="ARBA" id="ARBA00005771"/>
    </source>
</evidence>
<dbReference type="SUPFAM" id="SSF52540">
    <property type="entry name" value="P-loop containing nucleoside triphosphate hydrolases"/>
    <property type="match status" value="1"/>
</dbReference>
<evidence type="ECO:0000313" key="6">
    <source>
        <dbReference type="Proteomes" id="UP000004994"/>
    </source>
</evidence>
<dbReference type="PaxDb" id="4081-Solyc10g019210.1.1"/>
<reference evidence="5" key="2">
    <citation type="submission" date="2015-06" db="UniProtKB">
        <authorList>
            <consortium name="EnsemblPlants"/>
        </authorList>
    </citation>
    <scope>IDENTIFICATION</scope>
    <source>
        <strain evidence="5">cv. Heinz 1706</strain>
    </source>
</reference>
<feature type="domain" description="Sulfotransferase" evidence="4">
    <location>
        <begin position="21"/>
        <end position="130"/>
    </location>
</feature>
<evidence type="ECO:0000256" key="2">
    <source>
        <dbReference type="ARBA" id="ARBA00022679"/>
    </source>
</evidence>
<dbReference type="EnsemblPlants" id="Solyc10g019210.1.1">
    <property type="protein sequence ID" value="Solyc10g019210.1.1"/>
    <property type="gene ID" value="Solyc10g019210.1"/>
</dbReference>
<dbReference type="Proteomes" id="UP000004994">
    <property type="component" value="Chromosome 10"/>
</dbReference>
<evidence type="ECO:0000259" key="4">
    <source>
        <dbReference type="Pfam" id="PF00685"/>
    </source>
</evidence>
<dbReference type="GO" id="GO:0051923">
    <property type="term" value="P:sulfation"/>
    <property type="evidence" value="ECO:0000318"/>
    <property type="project" value="GO_Central"/>
</dbReference>
<dbReference type="InParanoid" id="K4CZ39"/>
<dbReference type="EC" id="2.8.2.-" evidence="3"/>
<keyword evidence="2 3" id="KW-0808">Transferase</keyword>
<reference evidence="5" key="1">
    <citation type="journal article" date="2012" name="Nature">
        <title>The tomato genome sequence provides insights into fleshy fruit evolution.</title>
        <authorList>
            <consortium name="Tomato Genome Consortium"/>
        </authorList>
    </citation>
    <scope>NUCLEOTIDE SEQUENCE [LARGE SCALE GENOMIC DNA]</scope>
    <source>
        <strain evidence="5">cv. Heinz 1706</strain>
    </source>
</reference>
<dbReference type="InterPro" id="IPR000863">
    <property type="entry name" value="Sulfotransferase_dom"/>
</dbReference>
<dbReference type="eggNOG" id="KOG1584">
    <property type="taxonomic scope" value="Eukaryota"/>
</dbReference>
<dbReference type="PhylomeDB" id="K4CZ39"/>
<dbReference type="Gramene" id="Solyc10g019210.1.1">
    <property type="protein sequence ID" value="Solyc10g019210.1.1"/>
    <property type="gene ID" value="Solyc10g019210.1"/>
</dbReference>
<dbReference type="SMR" id="K4CZ39"/>
<evidence type="ECO:0000256" key="3">
    <source>
        <dbReference type="RuleBase" id="RU361155"/>
    </source>
</evidence>
<sequence length="142" mass="16650">MGWIIYLQLSRFWTPPRFLQGTTWLKSHLFALVNRVKHPIFEPNNPLLVNNPHVLVPFLEHELYIDGRVPDFSSFTSPKLLATHVPFASLLKLVQDSKTKLVYSCRNPRDTFISMWHFTNNLLRHHNDTILLKKCLIFSVRG</sequence>
<proteinExistence type="inferred from homology"/>
<keyword evidence="6" id="KW-1185">Reference proteome</keyword>
<dbReference type="HOGENOM" id="CLU_027239_0_2_1"/>
<dbReference type="GO" id="GO:0008146">
    <property type="term" value="F:sulfotransferase activity"/>
    <property type="evidence" value="ECO:0000318"/>
    <property type="project" value="GO_Central"/>
</dbReference>
<protein>
    <recommendedName>
        <fullName evidence="3">Sulfotransferase</fullName>
        <ecNumber evidence="3">2.8.2.-</ecNumber>
    </recommendedName>
</protein>
<dbReference type="InterPro" id="IPR027417">
    <property type="entry name" value="P-loop_NTPase"/>
</dbReference>
<dbReference type="Pfam" id="PF00685">
    <property type="entry name" value="Sulfotransfer_1"/>
    <property type="match status" value="1"/>
</dbReference>
<dbReference type="AlphaFoldDB" id="K4CZ39"/>
<comment type="similarity">
    <text evidence="1 3">Belongs to the sulfotransferase 1 family.</text>
</comment>
<dbReference type="PANTHER" id="PTHR11783">
    <property type="entry name" value="SULFOTRANSFERASE SULT"/>
    <property type="match status" value="1"/>
</dbReference>
<name>K4CZ39_SOLLC</name>
<dbReference type="GO" id="GO:0005737">
    <property type="term" value="C:cytoplasm"/>
    <property type="evidence" value="ECO:0000318"/>
    <property type="project" value="GO_Central"/>
</dbReference>
<dbReference type="Gene3D" id="3.40.50.300">
    <property type="entry name" value="P-loop containing nucleotide triphosphate hydrolases"/>
    <property type="match status" value="1"/>
</dbReference>
<accession>K4CZ39</accession>
<evidence type="ECO:0000313" key="5">
    <source>
        <dbReference type="EnsemblPlants" id="Solyc10g019210.1.1"/>
    </source>
</evidence>